<dbReference type="Proteomes" id="UP000538292">
    <property type="component" value="Unassembled WGS sequence"/>
</dbReference>
<comment type="caution">
    <text evidence="1">The sequence shown here is derived from an EMBL/GenBank/DDBJ whole genome shotgun (WGS) entry which is preliminary data.</text>
</comment>
<sequence length="45" mass="5052">MMTNIRCQTMTRIMMRLAAGFLQPVKALKLNTLLDGSIFSEPVIP</sequence>
<dbReference type="EMBL" id="JACEOL010000027">
    <property type="protein sequence ID" value="MBA4602275.1"/>
    <property type="molecule type" value="Genomic_DNA"/>
</dbReference>
<accession>A0A7W1XSI5</accession>
<protein>
    <submittedName>
        <fullName evidence="1">Uncharacterized protein</fullName>
    </submittedName>
</protein>
<evidence type="ECO:0000313" key="1">
    <source>
        <dbReference type="EMBL" id="MBA4602275.1"/>
    </source>
</evidence>
<keyword evidence="2" id="KW-1185">Reference proteome</keyword>
<reference evidence="1 2" key="1">
    <citation type="submission" date="2020-07" db="EMBL/GenBank/DDBJ databases">
        <title>Thermoactinomyces phylogeny.</title>
        <authorList>
            <person name="Dunlap C."/>
        </authorList>
    </citation>
    <scope>NUCLEOTIDE SEQUENCE [LARGE SCALE GENOMIC DNA]</scope>
    <source>
        <strain evidence="1 2">AMNI-1</strain>
    </source>
</reference>
<proteinExistence type="predicted"/>
<dbReference type="RefSeq" id="WP_181739636.1">
    <property type="nucleotide sequence ID" value="NZ_JACEOL010000027.1"/>
</dbReference>
<dbReference type="AlphaFoldDB" id="A0A7W1XSI5"/>
<evidence type="ECO:0000313" key="2">
    <source>
        <dbReference type="Proteomes" id="UP000538292"/>
    </source>
</evidence>
<gene>
    <name evidence="1" type="ORF">H2C83_08080</name>
</gene>
<organism evidence="1 2">
    <name type="scientific">Thermoactinomyces mirandus</name>
    <dbReference type="NCBI Taxonomy" id="2756294"/>
    <lineage>
        <taxon>Bacteria</taxon>
        <taxon>Bacillati</taxon>
        <taxon>Bacillota</taxon>
        <taxon>Bacilli</taxon>
        <taxon>Bacillales</taxon>
        <taxon>Thermoactinomycetaceae</taxon>
        <taxon>Thermoactinomyces</taxon>
    </lineage>
</organism>
<name>A0A7W1XSI5_9BACL</name>